<reference evidence="7" key="1">
    <citation type="submission" date="2021-01" db="EMBL/GenBank/DDBJ databases">
        <title>Whole genome shotgun sequence of Actinoplanes tereljensis NBRC 105297.</title>
        <authorList>
            <person name="Komaki H."/>
            <person name="Tamura T."/>
        </authorList>
    </citation>
    <scope>NUCLEOTIDE SEQUENCE</scope>
    <source>
        <strain evidence="7">NBRC 105297</strain>
    </source>
</reference>
<evidence type="ECO:0000256" key="6">
    <source>
        <dbReference type="SAM" id="MobiDB-lite"/>
    </source>
</evidence>
<sequence>MPDLTGGVEGSPAAKIALRNRLITARRHLTPSDRQTANTQLQGQILAFVRREHSPVTQREDPTPVRPSSPADPQVAPPGRLPTIAAYVPVGTEPGGADLPAVLAAYARVLLPVLLPDNDLDWVAYTGPSSLAPGPRGLREPTGPRLGPDAITTAGLILVPGLAVDRRGMRLGRGGGSYDRALARIPAGRTLVIALLHDGELVDEVPAEPHDRPVDAVITPHGVVGLSRATEWTK</sequence>
<dbReference type="EMBL" id="BOMY01000045">
    <property type="protein sequence ID" value="GIF24354.1"/>
    <property type="molecule type" value="Genomic_DNA"/>
</dbReference>
<dbReference type="Gene3D" id="3.40.50.10420">
    <property type="entry name" value="NagB/RpiA/CoA transferase-like"/>
    <property type="match status" value="1"/>
</dbReference>
<gene>
    <name evidence="7" type="ORF">Ate02nite_70840</name>
</gene>
<dbReference type="PIRSF" id="PIRSF006806">
    <property type="entry name" value="FTHF_cligase"/>
    <property type="match status" value="1"/>
</dbReference>
<dbReference type="GO" id="GO:0005524">
    <property type="term" value="F:ATP binding"/>
    <property type="evidence" value="ECO:0007669"/>
    <property type="project" value="UniProtKB-KW"/>
</dbReference>
<feature type="region of interest" description="Disordered" evidence="6">
    <location>
        <begin position="53"/>
        <end position="80"/>
    </location>
</feature>
<dbReference type="InterPro" id="IPR002698">
    <property type="entry name" value="FTHF_cligase"/>
</dbReference>
<comment type="caution">
    <text evidence="7">The sequence shown here is derived from an EMBL/GenBank/DDBJ whole genome shotgun (WGS) entry which is preliminary data.</text>
</comment>
<dbReference type="Proteomes" id="UP000623608">
    <property type="component" value="Unassembled WGS sequence"/>
</dbReference>
<keyword evidence="3 4" id="KW-0067">ATP-binding</keyword>
<dbReference type="GO" id="GO:0030272">
    <property type="term" value="F:5-formyltetrahydrofolate cyclo-ligase activity"/>
    <property type="evidence" value="ECO:0007669"/>
    <property type="project" value="UniProtKB-EC"/>
</dbReference>
<protein>
    <recommendedName>
        <fullName evidence="5">5-formyltetrahydrofolate cyclo-ligase</fullName>
        <ecNumber evidence="5">6.3.3.2</ecNumber>
    </recommendedName>
</protein>
<evidence type="ECO:0000256" key="5">
    <source>
        <dbReference type="RuleBase" id="RU361279"/>
    </source>
</evidence>
<dbReference type="GO" id="GO:0035999">
    <property type="term" value="P:tetrahydrofolate interconversion"/>
    <property type="evidence" value="ECO:0007669"/>
    <property type="project" value="TreeGrafter"/>
</dbReference>
<feature type="binding site" evidence="4">
    <location>
        <begin position="170"/>
        <end position="178"/>
    </location>
    <ligand>
        <name>ATP</name>
        <dbReference type="ChEBI" id="CHEBI:30616"/>
    </ligand>
</feature>
<dbReference type="AlphaFoldDB" id="A0A919NSI5"/>
<accession>A0A919NSI5</accession>
<dbReference type="GO" id="GO:0009396">
    <property type="term" value="P:folic acid-containing compound biosynthetic process"/>
    <property type="evidence" value="ECO:0007669"/>
    <property type="project" value="TreeGrafter"/>
</dbReference>
<evidence type="ECO:0000313" key="8">
    <source>
        <dbReference type="Proteomes" id="UP000623608"/>
    </source>
</evidence>
<keyword evidence="5" id="KW-0460">Magnesium</keyword>
<feature type="binding site" evidence="4">
    <location>
        <position position="93"/>
    </location>
    <ligand>
        <name>substrate</name>
    </ligand>
</feature>
<evidence type="ECO:0000256" key="2">
    <source>
        <dbReference type="ARBA" id="ARBA00022741"/>
    </source>
</evidence>
<evidence type="ECO:0000256" key="4">
    <source>
        <dbReference type="PIRSR" id="PIRSR006806-1"/>
    </source>
</evidence>
<organism evidence="7 8">
    <name type="scientific">Paractinoplanes tereljensis</name>
    <dbReference type="NCBI Taxonomy" id="571912"/>
    <lineage>
        <taxon>Bacteria</taxon>
        <taxon>Bacillati</taxon>
        <taxon>Actinomycetota</taxon>
        <taxon>Actinomycetes</taxon>
        <taxon>Micromonosporales</taxon>
        <taxon>Micromonosporaceae</taxon>
        <taxon>Paractinoplanes</taxon>
    </lineage>
</organism>
<evidence type="ECO:0000256" key="1">
    <source>
        <dbReference type="ARBA" id="ARBA00010638"/>
    </source>
</evidence>
<comment type="cofactor">
    <cofactor evidence="5">
        <name>Mg(2+)</name>
        <dbReference type="ChEBI" id="CHEBI:18420"/>
    </cofactor>
</comment>
<comment type="similarity">
    <text evidence="1 5">Belongs to the 5-formyltetrahydrofolate cyclo-ligase family.</text>
</comment>
<proteinExistence type="inferred from homology"/>
<dbReference type="EC" id="6.3.3.2" evidence="5"/>
<dbReference type="InterPro" id="IPR037171">
    <property type="entry name" value="NagB/RpiA_transferase-like"/>
</dbReference>
<keyword evidence="8" id="KW-1185">Reference proteome</keyword>
<dbReference type="InterPro" id="IPR024185">
    <property type="entry name" value="FTHF_cligase-like_sf"/>
</dbReference>
<dbReference type="SUPFAM" id="SSF100950">
    <property type="entry name" value="NagB/RpiA/CoA transferase-like"/>
    <property type="match status" value="1"/>
</dbReference>
<keyword evidence="5" id="KW-0479">Metal-binding</keyword>
<name>A0A919NSI5_9ACTN</name>
<keyword evidence="2 4" id="KW-0547">Nucleotide-binding</keyword>
<dbReference type="PANTHER" id="PTHR23407">
    <property type="entry name" value="ATPASE INHIBITOR/5-FORMYLTETRAHYDROFOLATE CYCLO-LIGASE"/>
    <property type="match status" value="1"/>
</dbReference>
<dbReference type="PANTHER" id="PTHR23407:SF1">
    <property type="entry name" value="5-FORMYLTETRAHYDROFOLATE CYCLO-LIGASE"/>
    <property type="match status" value="1"/>
</dbReference>
<evidence type="ECO:0000256" key="3">
    <source>
        <dbReference type="ARBA" id="ARBA00022840"/>
    </source>
</evidence>
<dbReference type="GO" id="GO:0046872">
    <property type="term" value="F:metal ion binding"/>
    <property type="evidence" value="ECO:0007669"/>
    <property type="project" value="UniProtKB-KW"/>
</dbReference>
<dbReference type="RefSeq" id="WP_203812227.1">
    <property type="nucleotide sequence ID" value="NZ_BOMY01000045.1"/>
</dbReference>
<feature type="binding site" evidence="4">
    <location>
        <position position="88"/>
    </location>
    <ligand>
        <name>substrate</name>
    </ligand>
</feature>
<evidence type="ECO:0000313" key="7">
    <source>
        <dbReference type="EMBL" id="GIF24354.1"/>
    </source>
</evidence>
<dbReference type="Pfam" id="PF01812">
    <property type="entry name" value="5-FTHF_cyc-lig"/>
    <property type="match status" value="1"/>
</dbReference>
<comment type="catalytic activity">
    <reaction evidence="5">
        <text>(6S)-5-formyl-5,6,7,8-tetrahydrofolate + ATP = (6R)-5,10-methenyltetrahydrofolate + ADP + phosphate</text>
        <dbReference type="Rhea" id="RHEA:10488"/>
        <dbReference type="ChEBI" id="CHEBI:30616"/>
        <dbReference type="ChEBI" id="CHEBI:43474"/>
        <dbReference type="ChEBI" id="CHEBI:57455"/>
        <dbReference type="ChEBI" id="CHEBI:57457"/>
        <dbReference type="ChEBI" id="CHEBI:456216"/>
        <dbReference type="EC" id="6.3.3.2"/>
    </reaction>
</comment>
<dbReference type="NCBIfam" id="TIGR02727">
    <property type="entry name" value="MTHFS_bact"/>
    <property type="match status" value="1"/>
</dbReference>
<feature type="compositionally biased region" description="Basic and acidic residues" evidence="6">
    <location>
        <begin position="53"/>
        <end position="63"/>
    </location>
</feature>